<name>A0ABR4CBP1_9HELO</name>
<accession>A0ABR4CBP1</accession>
<dbReference type="Proteomes" id="UP001595075">
    <property type="component" value="Unassembled WGS sequence"/>
</dbReference>
<comment type="caution">
    <text evidence="1">The sequence shown here is derived from an EMBL/GenBank/DDBJ whole genome shotgun (WGS) entry which is preliminary data.</text>
</comment>
<keyword evidence="2" id="KW-1185">Reference proteome</keyword>
<reference evidence="1 2" key="1">
    <citation type="journal article" date="2024" name="Commun. Biol.">
        <title>Comparative genomic analysis of thermophilic fungi reveals convergent evolutionary adaptations and gene losses.</title>
        <authorList>
            <person name="Steindorff A.S."/>
            <person name="Aguilar-Pontes M.V."/>
            <person name="Robinson A.J."/>
            <person name="Andreopoulos B."/>
            <person name="LaButti K."/>
            <person name="Kuo A."/>
            <person name="Mondo S."/>
            <person name="Riley R."/>
            <person name="Otillar R."/>
            <person name="Haridas S."/>
            <person name="Lipzen A."/>
            <person name="Grimwood J."/>
            <person name="Schmutz J."/>
            <person name="Clum A."/>
            <person name="Reid I.D."/>
            <person name="Moisan M.C."/>
            <person name="Butler G."/>
            <person name="Nguyen T.T.M."/>
            <person name="Dewar K."/>
            <person name="Conant G."/>
            <person name="Drula E."/>
            <person name="Henrissat B."/>
            <person name="Hansel C."/>
            <person name="Singer S."/>
            <person name="Hutchinson M.I."/>
            <person name="de Vries R.P."/>
            <person name="Natvig D.O."/>
            <person name="Powell A.J."/>
            <person name="Tsang A."/>
            <person name="Grigoriev I.V."/>
        </authorList>
    </citation>
    <scope>NUCLEOTIDE SEQUENCE [LARGE SCALE GENOMIC DNA]</scope>
    <source>
        <strain evidence="1 2">CBS 494.80</strain>
    </source>
</reference>
<evidence type="ECO:0000313" key="1">
    <source>
        <dbReference type="EMBL" id="KAL2067077.1"/>
    </source>
</evidence>
<protein>
    <submittedName>
        <fullName evidence="1">Uncharacterized protein</fullName>
    </submittedName>
</protein>
<evidence type="ECO:0000313" key="2">
    <source>
        <dbReference type="Proteomes" id="UP001595075"/>
    </source>
</evidence>
<organism evidence="1 2">
    <name type="scientific">Oculimacula yallundae</name>
    <dbReference type="NCBI Taxonomy" id="86028"/>
    <lineage>
        <taxon>Eukaryota</taxon>
        <taxon>Fungi</taxon>
        <taxon>Dikarya</taxon>
        <taxon>Ascomycota</taxon>
        <taxon>Pezizomycotina</taxon>
        <taxon>Leotiomycetes</taxon>
        <taxon>Helotiales</taxon>
        <taxon>Ploettnerulaceae</taxon>
        <taxon>Oculimacula</taxon>
    </lineage>
</organism>
<gene>
    <name evidence="1" type="ORF">VTL71DRAFT_1501</name>
</gene>
<sequence>MTIYSYKPKALS</sequence>
<proteinExistence type="predicted"/>
<dbReference type="EMBL" id="JAZHXI010000010">
    <property type="protein sequence ID" value="KAL2067077.1"/>
    <property type="molecule type" value="Genomic_DNA"/>
</dbReference>